<dbReference type="GO" id="GO:0006935">
    <property type="term" value="P:chemotaxis"/>
    <property type="evidence" value="ECO:0007669"/>
    <property type="project" value="InterPro"/>
</dbReference>
<feature type="transmembrane region" description="Helical" evidence="8">
    <location>
        <begin position="20"/>
        <end position="39"/>
    </location>
</feature>
<dbReference type="Gene3D" id="1.10.287.950">
    <property type="entry name" value="Methyl-accepting chemotaxis protein"/>
    <property type="match status" value="1"/>
</dbReference>
<dbReference type="GO" id="GO:0016020">
    <property type="term" value="C:membrane"/>
    <property type="evidence" value="ECO:0007669"/>
    <property type="project" value="UniProtKB-SubCell"/>
</dbReference>
<evidence type="ECO:0000259" key="9">
    <source>
        <dbReference type="PROSITE" id="PS50111"/>
    </source>
</evidence>
<evidence type="ECO:0000256" key="3">
    <source>
        <dbReference type="ARBA" id="ARBA00022989"/>
    </source>
</evidence>
<keyword evidence="5 7" id="KW-0807">Transducer</keyword>
<dbReference type="InterPro" id="IPR004090">
    <property type="entry name" value="Chemotax_Me-accpt_rcpt"/>
</dbReference>
<evidence type="ECO:0000313" key="11">
    <source>
        <dbReference type="EMBL" id="PWK46877.1"/>
    </source>
</evidence>
<accession>A0A316FXS1</accession>
<gene>
    <name evidence="11" type="ORF">C8D97_112114</name>
</gene>
<keyword evidence="2 8" id="KW-0812">Transmembrane</keyword>
<dbReference type="GO" id="GO:0007165">
    <property type="term" value="P:signal transduction"/>
    <property type="evidence" value="ECO:0007669"/>
    <property type="project" value="UniProtKB-KW"/>
</dbReference>
<feature type="domain" description="HAMP" evidence="10">
    <location>
        <begin position="359"/>
        <end position="410"/>
    </location>
</feature>
<evidence type="ECO:0000313" key="12">
    <source>
        <dbReference type="Proteomes" id="UP000245790"/>
    </source>
</evidence>
<evidence type="ECO:0000256" key="6">
    <source>
        <dbReference type="ARBA" id="ARBA00029447"/>
    </source>
</evidence>
<dbReference type="EMBL" id="QGGU01000012">
    <property type="protein sequence ID" value="PWK46877.1"/>
    <property type="molecule type" value="Genomic_DNA"/>
</dbReference>
<evidence type="ECO:0000256" key="4">
    <source>
        <dbReference type="ARBA" id="ARBA00023136"/>
    </source>
</evidence>
<protein>
    <submittedName>
        <fullName evidence="11">Twitching motility protein PilJ</fullName>
    </submittedName>
</protein>
<dbReference type="PANTHER" id="PTHR32089">
    <property type="entry name" value="METHYL-ACCEPTING CHEMOTAXIS PROTEIN MCPB"/>
    <property type="match status" value="1"/>
</dbReference>
<dbReference type="Proteomes" id="UP000245790">
    <property type="component" value="Unassembled WGS sequence"/>
</dbReference>
<feature type="transmembrane region" description="Helical" evidence="8">
    <location>
        <begin position="315"/>
        <end position="334"/>
    </location>
</feature>
<dbReference type="OrthoDB" id="9177152at2"/>
<dbReference type="PANTHER" id="PTHR32089:SF119">
    <property type="entry name" value="METHYL-ACCEPTING CHEMOTAXIS PROTEIN CTPL"/>
    <property type="match status" value="1"/>
</dbReference>
<comment type="caution">
    <text evidence="11">The sequence shown here is derived from an EMBL/GenBank/DDBJ whole genome shotgun (WGS) entry which is preliminary data.</text>
</comment>
<dbReference type="GO" id="GO:0004888">
    <property type="term" value="F:transmembrane signaling receptor activity"/>
    <property type="evidence" value="ECO:0007669"/>
    <property type="project" value="InterPro"/>
</dbReference>
<feature type="domain" description="Methyl-accepting transducer" evidence="9">
    <location>
        <begin position="415"/>
        <end position="651"/>
    </location>
</feature>
<dbReference type="RefSeq" id="WP_109764746.1">
    <property type="nucleotide sequence ID" value="NZ_QGGU01000012.1"/>
</dbReference>
<dbReference type="InterPro" id="IPR004089">
    <property type="entry name" value="MCPsignal_dom"/>
</dbReference>
<keyword evidence="12" id="KW-1185">Reference proteome</keyword>
<evidence type="ECO:0000256" key="8">
    <source>
        <dbReference type="SAM" id="Phobius"/>
    </source>
</evidence>
<evidence type="ECO:0000256" key="7">
    <source>
        <dbReference type="PROSITE-ProRule" id="PRU00284"/>
    </source>
</evidence>
<dbReference type="AlphaFoldDB" id="A0A316FXS1"/>
<sequence>MNAPVKDKNAPESRSSTRVVIWLLGLFLLLTIFNLYRGYRTGNNVQSWAEKAEDLRVISQQIAKNASESSQGNQPAFSQLKISVERFNLLIQKLDEEEGDNPLTKINATPASISSDEFQKLRETWGHVNGDAQVILESEETVTGLYQTQSELAATIPQIQFLYNTVNDILLDSGASGEQTYYASRQLLFAERINRSFQKVLQGGDDAAIAAENFGQDVETFGSVLDGMLNGDLMLGIDKVQNSEARAALEEIAVLFQSVKDQVNYVIRSTDALFKVQQASARIFDRSNKLLTQSKLLADAYRDHGERLDIMSGHYWYSIAGGSLVLIFLFLLGIQIRRADKIRETQVRSQADREREQNERNQQAIIRLLDEMEGLADGDLTANATVTEDFTGAIADAMNYTIDQLRSLVSTINESVSRLSDATDETQGISNELAQASKNQAQEITGASAAINEMAVSIEQVSANAAESTQVAEKSVDIAKKGSEVVRNTIRGMDTIREQIQETSKRIKRLGESSQEIGDIVSLINDISEQTNILALNAAIQASMAGEAGRGFAVVADEVQRLAERSGNATKQIEALVKTIQTDTNEAVISMEASTSEVVRGARLAQDAGVALEEIEHVSSNLAELIQNISNAARQQAASAGHVSNTMNVIQEITNQTLQGTLNTASSIGKLAELADELNGSVAGFKLPNY</sequence>
<evidence type="ECO:0000256" key="2">
    <source>
        <dbReference type="ARBA" id="ARBA00022692"/>
    </source>
</evidence>
<organism evidence="11 12">
    <name type="scientific">Pleionea mediterranea</name>
    <dbReference type="NCBI Taxonomy" id="523701"/>
    <lineage>
        <taxon>Bacteria</taxon>
        <taxon>Pseudomonadati</taxon>
        <taxon>Pseudomonadota</taxon>
        <taxon>Gammaproteobacteria</taxon>
        <taxon>Oceanospirillales</taxon>
        <taxon>Pleioneaceae</taxon>
        <taxon>Pleionea</taxon>
    </lineage>
</organism>
<evidence type="ECO:0000259" key="10">
    <source>
        <dbReference type="PROSITE" id="PS50885"/>
    </source>
</evidence>
<dbReference type="FunFam" id="1.10.287.950:FF:000001">
    <property type="entry name" value="Methyl-accepting chemotaxis sensory transducer"/>
    <property type="match status" value="1"/>
</dbReference>
<proteinExistence type="inferred from homology"/>
<dbReference type="Pfam" id="PF00015">
    <property type="entry name" value="MCPsignal"/>
    <property type="match status" value="1"/>
</dbReference>
<dbReference type="SUPFAM" id="SSF58104">
    <property type="entry name" value="Methyl-accepting chemotaxis protein (MCP) signaling domain"/>
    <property type="match status" value="1"/>
</dbReference>
<dbReference type="SMART" id="SM00283">
    <property type="entry name" value="MA"/>
    <property type="match status" value="1"/>
</dbReference>
<reference evidence="11 12" key="1">
    <citation type="submission" date="2018-05" db="EMBL/GenBank/DDBJ databases">
        <title>Genomic Encyclopedia of Type Strains, Phase IV (KMG-IV): sequencing the most valuable type-strain genomes for metagenomic binning, comparative biology and taxonomic classification.</title>
        <authorList>
            <person name="Goeker M."/>
        </authorList>
    </citation>
    <scope>NUCLEOTIDE SEQUENCE [LARGE SCALE GENOMIC DNA]</scope>
    <source>
        <strain evidence="11 12">DSM 25350</strain>
    </source>
</reference>
<dbReference type="CDD" id="cd11386">
    <property type="entry name" value="MCP_signal"/>
    <property type="match status" value="1"/>
</dbReference>
<dbReference type="PROSITE" id="PS50885">
    <property type="entry name" value="HAMP"/>
    <property type="match status" value="1"/>
</dbReference>
<name>A0A316FXS1_9GAMM</name>
<evidence type="ECO:0000256" key="5">
    <source>
        <dbReference type="ARBA" id="ARBA00023224"/>
    </source>
</evidence>
<dbReference type="PROSITE" id="PS50111">
    <property type="entry name" value="CHEMOTAXIS_TRANSDUC_2"/>
    <property type="match status" value="1"/>
</dbReference>
<keyword evidence="3 8" id="KW-1133">Transmembrane helix</keyword>
<dbReference type="InterPro" id="IPR003660">
    <property type="entry name" value="HAMP_dom"/>
</dbReference>
<dbReference type="PRINTS" id="PR00260">
    <property type="entry name" value="CHEMTRNSDUCR"/>
</dbReference>
<keyword evidence="4 8" id="KW-0472">Membrane</keyword>
<comment type="subcellular location">
    <subcellularLocation>
        <location evidence="1">Membrane</location>
        <topology evidence="1">Multi-pass membrane protein</topology>
    </subcellularLocation>
</comment>
<evidence type="ECO:0000256" key="1">
    <source>
        <dbReference type="ARBA" id="ARBA00004141"/>
    </source>
</evidence>
<comment type="similarity">
    <text evidence="6">Belongs to the methyl-accepting chemotaxis (MCP) protein family.</text>
</comment>